<protein>
    <submittedName>
        <fullName evidence="3">Reverse transcriptase domain-containing protein</fullName>
    </submittedName>
</protein>
<dbReference type="Proteomes" id="UP000272942">
    <property type="component" value="Unassembled WGS sequence"/>
</dbReference>
<keyword evidence="2" id="KW-1185">Reference proteome</keyword>
<organism evidence="3">
    <name type="scientific">Echinostoma caproni</name>
    <dbReference type="NCBI Taxonomy" id="27848"/>
    <lineage>
        <taxon>Eukaryota</taxon>
        <taxon>Metazoa</taxon>
        <taxon>Spiralia</taxon>
        <taxon>Lophotrochozoa</taxon>
        <taxon>Platyhelminthes</taxon>
        <taxon>Trematoda</taxon>
        <taxon>Digenea</taxon>
        <taxon>Plagiorchiida</taxon>
        <taxon>Echinostomata</taxon>
        <taxon>Echinostomatoidea</taxon>
        <taxon>Echinostomatidae</taxon>
        <taxon>Echinostoma</taxon>
    </lineage>
</organism>
<dbReference type="EMBL" id="UZAN01043457">
    <property type="protein sequence ID" value="VDP78415.1"/>
    <property type="molecule type" value="Genomic_DNA"/>
</dbReference>
<accession>A0A183AHL7</accession>
<evidence type="ECO:0000313" key="1">
    <source>
        <dbReference type="EMBL" id="VDP78415.1"/>
    </source>
</evidence>
<gene>
    <name evidence="1" type="ORF">ECPE_LOCUS6452</name>
</gene>
<dbReference type="WBParaSite" id="ECPE_0000646501-mRNA-1">
    <property type="protein sequence ID" value="ECPE_0000646501-mRNA-1"/>
    <property type="gene ID" value="ECPE_0000646501"/>
</dbReference>
<dbReference type="AlphaFoldDB" id="A0A183AHL7"/>
<evidence type="ECO:0000313" key="2">
    <source>
        <dbReference type="Proteomes" id="UP000272942"/>
    </source>
</evidence>
<name>A0A183AHL7_9TREM</name>
<reference evidence="1 2" key="2">
    <citation type="submission" date="2018-11" db="EMBL/GenBank/DDBJ databases">
        <authorList>
            <consortium name="Pathogen Informatics"/>
        </authorList>
    </citation>
    <scope>NUCLEOTIDE SEQUENCE [LARGE SCALE GENOMIC DNA]</scope>
    <source>
        <strain evidence="1 2">Egypt</strain>
    </source>
</reference>
<proteinExistence type="predicted"/>
<sequence>MRTPKEHHALQENLDTLHHSADAWELPVNSSKCTHMRLGRETPDIPYLMNNVPLRSTTTERKTQMNTGRACSAARSMLGAIRRSFDGLSFTAFKKFFASYVRSRLEYGGPSLYPCVLSEMANL</sequence>
<evidence type="ECO:0000313" key="3">
    <source>
        <dbReference type="WBParaSite" id="ECPE_0000646501-mRNA-1"/>
    </source>
</evidence>
<dbReference type="OrthoDB" id="10062389at2759"/>
<reference evidence="3" key="1">
    <citation type="submission" date="2016-06" db="UniProtKB">
        <authorList>
            <consortium name="WormBaseParasite"/>
        </authorList>
    </citation>
    <scope>IDENTIFICATION</scope>
</reference>